<dbReference type="Proteomes" id="UP000839907">
    <property type="component" value="Unassembled WGS sequence"/>
</dbReference>
<evidence type="ECO:0000313" key="11">
    <source>
        <dbReference type="Proteomes" id="UP000338496"/>
    </source>
</evidence>
<dbReference type="Gene3D" id="2.40.10.270">
    <property type="entry name" value="Bacteriophage SPP1 head-tail adaptor protein"/>
    <property type="match status" value="1"/>
</dbReference>
<evidence type="ECO:0000313" key="3">
    <source>
        <dbReference type="EMBL" id="ECE0295406.1"/>
    </source>
</evidence>
<dbReference type="Proteomes" id="UP000054461">
    <property type="component" value="Unassembled WGS sequence"/>
</dbReference>
<dbReference type="EMBL" id="CP011428">
    <property type="protein sequence ID" value="AKH07666.1"/>
    <property type="molecule type" value="Genomic_DNA"/>
</dbReference>
<dbReference type="PATRIC" id="fig|59201.158.peg.2200"/>
<dbReference type="NCBIfam" id="TIGR01563">
    <property type="entry name" value="gp16_SPP1"/>
    <property type="match status" value="1"/>
</dbReference>
<reference evidence="6" key="3">
    <citation type="journal article" date="2018" name="Genome Biol.">
        <title>SKESA: strategic k-mer extension for scrupulous assemblies.</title>
        <authorList>
            <person name="Souvorov A."/>
            <person name="Agarwala R."/>
            <person name="Lipman D.J."/>
        </authorList>
    </citation>
    <scope>NUCLEOTIDE SEQUENCE</scope>
    <source>
        <strain evidence="6">Salmonella enterica</strain>
    </source>
</reference>
<evidence type="ECO:0000313" key="2">
    <source>
        <dbReference type="EMBL" id="EBW3630199.1"/>
    </source>
</evidence>
<evidence type="ECO:0000313" key="1">
    <source>
        <dbReference type="EMBL" id="AKH07666.1"/>
    </source>
</evidence>
<proteinExistence type="predicted"/>
<dbReference type="Proteomes" id="UP000034636">
    <property type="component" value="Chromosome"/>
</dbReference>
<organism evidence="4">
    <name type="scientific">Salmonella typhimurium</name>
    <dbReference type="NCBI Taxonomy" id="90371"/>
    <lineage>
        <taxon>Bacteria</taxon>
        <taxon>Pseudomonadati</taxon>
        <taxon>Pseudomonadota</taxon>
        <taxon>Gammaproteobacteria</taxon>
        <taxon>Enterobacterales</taxon>
        <taxon>Enterobacteriaceae</taxon>
        <taxon>Salmonella</taxon>
    </lineage>
</organism>
<evidence type="ECO:0000313" key="4">
    <source>
        <dbReference type="EMBL" id="ECX7015967.1"/>
    </source>
</evidence>
<gene>
    <name evidence="4" type="ORF">AQ530_22560</name>
    <name evidence="5" type="ORF">AVC05_23195</name>
    <name evidence="3" type="ORF">CE70_09450</name>
    <name evidence="7" type="ORF">DD95_18405</name>
    <name evidence="2" type="ORF">DPF41_19255</name>
    <name evidence="8" type="ORF">DRM14_21540</name>
    <name evidence="6" type="ORF">GB466_16110</name>
    <name evidence="1" type="ORF">SE14_02163</name>
</gene>
<dbReference type="EMBL" id="AALDNI010000079">
    <property type="protein sequence ID" value="ECY5344116.1"/>
    <property type="molecule type" value="Genomic_DNA"/>
</dbReference>
<reference evidence="2" key="4">
    <citation type="submission" date="2018-06" db="EMBL/GenBank/DDBJ databases">
        <authorList>
            <person name="Ashton P.M."/>
            <person name="Dallman T."/>
            <person name="Nair S."/>
            <person name="De Pinna E."/>
            <person name="Peters T."/>
            <person name="Grant K."/>
        </authorList>
    </citation>
    <scope>NUCLEOTIDE SEQUENCE [LARGE SCALE GENOMIC DNA]</scope>
    <source>
        <strain evidence="2">231108</strain>
        <strain evidence="8">425567</strain>
        <strain evidence="5">43916</strain>
    </source>
</reference>
<evidence type="ECO:0000313" key="5">
    <source>
        <dbReference type="EMBL" id="ECY5344116.1"/>
    </source>
</evidence>
<reference evidence="4" key="6">
    <citation type="submission" date="2018-08" db="EMBL/GenBank/DDBJ databases">
        <authorList>
            <consortium name="PulseNet: The National Subtyping Network for Foodborne Disease Surveillance"/>
            <person name="Tarr C.L."/>
            <person name="Trees E."/>
            <person name="Katz L.S."/>
            <person name="Carleton-Romer H.A."/>
            <person name="Stroika S."/>
            <person name="Kucerova Z."/>
            <person name="Roache K.F."/>
            <person name="Sabol A.L."/>
            <person name="Besser J."/>
            <person name="Gerner-Smidt P."/>
        </authorList>
    </citation>
    <scope>NUCLEOTIDE SEQUENCE</scope>
    <source>
        <strain evidence="4">PNUSAS001079</strain>
    </source>
</reference>
<dbReference type="EMBL" id="AAIGQE010000005">
    <property type="protein sequence ID" value="ECE0295406.1"/>
    <property type="molecule type" value="Genomic_DNA"/>
</dbReference>
<dbReference type="EMBL" id="JYVU01000052">
    <property type="protein sequence ID" value="KTZ08786.1"/>
    <property type="molecule type" value="Genomic_DNA"/>
</dbReference>
<dbReference type="InterPro" id="IPR008767">
    <property type="entry name" value="Phage_SPP1_head-tail_adaptor"/>
</dbReference>
<evidence type="ECO:0000313" key="6">
    <source>
        <dbReference type="EMBL" id="HAB0972072.1"/>
    </source>
</evidence>
<reference evidence="6" key="7">
    <citation type="submission" date="2019-10" db="EMBL/GenBank/DDBJ databases">
        <authorList>
            <consortium name="NCBI Pathogen Detection Project"/>
        </authorList>
    </citation>
    <scope>NUCLEOTIDE SEQUENCE</scope>
    <source>
        <strain evidence="6">Salmonella enterica</strain>
    </source>
</reference>
<protein>
    <submittedName>
        <fullName evidence="4">Head-tail adaptor protein</fullName>
    </submittedName>
    <submittedName>
        <fullName evidence="5">Phage head closure protein</fullName>
    </submittedName>
    <submittedName>
        <fullName evidence="7">Phage head-tail joining family protein</fullName>
    </submittedName>
    <submittedName>
        <fullName evidence="1">Putative phage head-tail adaptor</fullName>
    </submittedName>
</protein>
<evidence type="ECO:0000313" key="8">
    <source>
        <dbReference type="EMBL" id="MLP87851.1"/>
    </source>
</evidence>
<dbReference type="Proteomes" id="UP000839617">
    <property type="component" value="Unassembled WGS sequence"/>
</dbReference>
<evidence type="ECO:0000313" key="9">
    <source>
        <dbReference type="Proteomes" id="UP000034636"/>
    </source>
</evidence>
<dbReference type="EMBL" id="AALARJ010000028">
    <property type="protein sequence ID" value="ECX7015967.1"/>
    <property type="molecule type" value="Genomic_DNA"/>
</dbReference>
<reference evidence="7 10" key="1">
    <citation type="submission" date="2014-09" db="EMBL/GenBank/DDBJ databases">
        <title>Salmonella Genotype and Phenotype Association.</title>
        <authorList>
            <person name="Chen Y."/>
            <person name="Folster J."/>
            <person name="Ayers S."/>
            <person name="Kabera C."/>
            <person name="Li C."/>
            <person name="Mukherjee S."/>
            <person name="Lam C."/>
            <person name="Zhao S."/>
            <person name="McDermott P."/>
        </authorList>
    </citation>
    <scope>NUCLEOTIDE SEQUENCE [LARGE SCALE GENOMIC DNA]</scope>
    <source>
        <strain evidence="7 10">CVM N32045</strain>
    </source>
</reference>
<dbReference type="EMBL" id="AAHIDF010000028">
    <property type="protein sequence ID" value="EBW3630199.1"/>
    <property type="molecule type" value="Genomic_DNA"/>
</dbReference>
<dbReference type="EMBL" id="RVDJ01000029">
    <property type="protein sequence ID" value="MLP87851.1"/>
    <property type="molecule type" value="Genomic_DNA"/>
</dbReference>
<dbReference type="EMBL" id="DAAFPQ010000012">
    <property type="protein sequence ID" value="HAB0972072.1"/>
    <property type="molecule type" value="Genomic_DNA"/>
</dbReference>
<reference evidence="1 9" key="2">
    <citation type="journal article" date="2015" name="Genome Announc.">
        <title>Complete Genome Sequencing of a Multidrug-Resistant and Human-Invasive Salmonella enterica Serovar Typhimurium Strain of the Emerging Sequence Type 213 Genotype.</title>
        <authorList>
            <person name="Calva E."/>
            <person name="Silva C."/>
            <person name="Zaidi M.B."/>
            <person name="Sanchez-Flores A."/>
            <person name="Estrada K."/>
            <person name="Silva G.G."/>
            <person name="Soto-Jimenez L.M."/>
            <person name="Wiesner M."/>
            <person name="Fernandez-Mora M."/>
            <person name="Edwards R.A."/>
            <person name="Vinuesa P."/>
        </authorList>
    </citation>
    <scope>NUCLEOTIDE SEQUENCE [LARGE SCALE GENOMIC DNA]</scope>
    <source>
        <strain evidence="1 9">YU39</strain>
    </source>
</reference>
<evidence type="ECO:0000313" key="10">
    <source>
        <dbReference type="Proteomes" id="UP000054461"/>
    </source>
</evidence>
<reference evidence="3 11" key="5">
    <citation type="submission" date="2018-07" db="EMBL/GenBank/DDBJ databases">
        <authorList>
            <consortium name="GenomeTrakr network: Whole genome sequencing for foodborne pathogen traceback"/>
        </authorList>
    </citation>
    <scope>NUCLEOTIDE SEQUENCE [LARGE SCALE GENOMIC DNA]</scope>
    <source>
        <strain evidence="3 11">VA_WGS-00080</strain>
    </source>
</reference>
<dbReference type="RefSeq" id="WP_000702410.1">
    <property type="nucleotide sequence ID" value="NZ_CABVPD010000001.1"/>
</dbReference>
<evidence type="ECO:0000313" key="7">
    <source>
        <dbReference type="EMBL" id="KTZ08786.1"/>
    </source>
</evidence>
<dbReference type="Proteomes" id="UP000885385">
    <property type="component" value="Unassembled WGS sequence"/>
</dbReference>
<dbReference type="KEGG" id="seni:CY43_10610"/>
<dbReference type="Proteomes" id="UP000338496">
    <property type="component" value="Unassembled WGS sequence"/>
</dbReference>
<sequence length="134" mass="15411">MKIRQAQTSATYLLPDPGELDQRIVIRRRVDVPADDFGVTPTYPEQIRTWAKKAQPGAAAYQGSVQIENRVTHYFTIRFRRGITADHEVLHDDISYRVKRVRDLNSKRRFLLLECEALGTDNGSDYAAESIFTR</sequence>
<dbReference type="AlphaFoldDB" id="A0A0D6FKG5"/>
<dbReference type="eggNOG" id="COG5614">
    <property type="taxonomic scope" value="Bacteria"/>
</dbReference>
<name>A0A0D6FKG5_SALTM</name>
<accession>A0A0D6FKG5</accession>
<dbReference type="Pfam" id="PF05521">
    <property type="entry name" value="Phage_HCP"/>
    <property type="match status" value="1"/>
</dbReference>
<dbReference type="InterPro" id="IPR038666">
    <property type="entry name" value="SSP1_head-tail_sf"/>
</dbReference>
<accession>A0A0F7J7H3</accession>